<dbReference type="AlphaFoldDB" id="A0A8J3R1M8"/>
<dbReference type="RefSeq" id="WP_203924248.1">
    <property type="nucleotide sequence ID" value="NZ_BONZ01000106.1"/>
</dbReference>
<reference evidence="2" key="1">
    <citation type="submission" date="2021-01" db="EMBL/GenBank/DDBJ databases">
        <title>Whole genome shotgun sequence of Rugosimonospora africana NBRC 104875.</title>
        <authorList>
            <person name="Komaki H."/>
            <person name="Tamura T."/>
        </authorList>
    </citation>
    <scope>NUCLEOTIDE SEQUENCE</scope>
    <source>
        <strain evidence="2">NBRC 104875</strain>
    </source>
</reference>
<comment type="caution">
    <text evidence="2">The sequence shown here is derived from an EMBL/GenBank/DDBJ whole genome shotgun (WGS) entry which is preliminary data.</text>
</comment>
<dbReference type="Pfam" id="PF13618">
    <property type="entry name" value="Gluconate_2-dh3"/>
    <property type="match status" value="1"/>
</dbReference>
<evidence type="ECO:0000313" key="3">
    <source>
        <dbReference type="Proteomes" id="UP000642748"/>
    </source>
</evidence>
<dbReference type="Proteomes" id="UP000642748">
    <property type="component" value="Unassembled WGS sequence"/>
</dbReference>
<protein>
    <submittedName>
        <fullName evidence="2">Uncharacterized protein</fullName>
    </submittedName>
</protein>
<name>A0A8J3R1M8_9ACTN</name>
<accession>A0A8J3R1M8</accession>
<gene>
    <name evidence="2" type="ORF">Raf01_90100</name>
</gene>
<sequence>MAVNRIPRGVNRTPGDRREKFPGYDVITQLPTWDVVTAGVVLRRLGPPPPIRYFTQDEEPIACALLDQILDQRHEPRVPVLQMIDARLAESQTDGWRYHDLPHDGQAWRDSLHALNDDARRAYGTDFGLLTWAKQGHIIAPIAGMNLHGTGDWHGMPAARVWSLWTRYATAAFYAHPWAWNEIGFGGPAYPRGYKNLGLDRREPWEVPDRDPDRDLVQLAREVEDARRHDTHYPHPPVIGLSRDPLHDEPEW</sequence>
<feature type="region of interest" description="Disordered" evidence="1">
    <location>
        <begin position="226"/>
        <end position="252"/>
    </location>
</feature>
<dbReference type="EMBL" id="BONZ01000106">
    <property type="protein sequence ID" value="GIH20838.1"/>
    <property type="molecule type" value="Genomic_DNA"/>
</dbReference>
<evidence type="ECO:0000256" key="1">
    <source>
        <dbReference type="SAM" id="MobiDB-lite"/>
    </source>
</evidence>
<evidence type="ECO:0000313" key="2">
    <source>
        <dbReference type="EMBL" id="GIH20838.1"/>
    </source>
</evidence>
<keyword evidence="3" id="KW-1185">Reference proteome</keyword>
<dbReference type="InterPro" id="IPR027056">
    <property type="entry name" value="Gluconate_2DH_su3"/>
</dbReference>
<proteinExistence type="predicted"/>
<organism evidence="2 3">
    <name type="scientific">Rugosimonospora africana</name>
    <dbReference type="NCBI Taxonomy" id="556532"/>
    <lineage>
        <taxon>Bacteria</taxon>
        <taxon>Bacillati</taxon>
        <taxon>Actinomycetota</taxon>
        <taxon>Actinomycetes</taxon>
        <taxon>Micromonosporales</taxon>
        <taxon>Micromonosporaceae</taxon>
        <taxon>Rugosimonospora</taxon>
    </lineage>
</organism>